<dbReference type="InterPro" id="IPR030616">
    <property type="entry name" value="Aur-like"/>
</dbReference>
<keyword evidence="4" id="KW-0418">Kinase</keyword>
<feature type="domain" description="Protein kinase" evidence="8">
    <location>
        <begin position="1"/>
        <end position="31"/>
    </location>
</feature>
<evidence type="ECO:0000313" key="10">
    <source>
        <dbReference type="WBParaSite" id="PEQ_0000754401-mRNA-1"/>
    </source>
</evidence>
<dbReference type="PROSITE" id="PS50011">
    <property type="entry name" value="PROTEIN_KINASE_DOM"/>
    <property type="match status" value="1"/>
</dbReference>
<reference evidence="10" key="1">
    <citation type="submission" date="2022-11" db="UniProtKB">
        <authorList>
            <consortium name="WormBaseParasite"/>
        </authorList>
    </citation>
    <scope>IDENTIFICATION</scope>
</reference>
<dbReference type="AlphaFoldDB" id="A0A914RM21"/>
<evidence type="ECO:0000256" key="6">
    <source>
        <dbReference type="ARBA" id="ARBA00047899"/>
    </source>
</evidence>
<dbReference type="SUPFAM" id="SSF56112">
    <property type="entry name" value="Protein kinase-like (PK-like)"/>
    <property type="match status" value="1"/>
</dbReference>
<dbReference type="PANTHER" id="PTHR24350">
    <property type="entry name" value="SERINE/THREONINE-PROTEIN KINASE IAL-RELATED"/>
    <property type="match status" value="1"/>
</dbReference>
<keyword evidence="3" id="KW-0547">Nucleotide-binding</keyword>
<keyword evidence="1" id="KW-0723">Serine/threonine-protein kinase</keyword>
<protein>
    <submittedName>
        <fullName evidence="10">Aurora kinase</fullName>
    </submittedName>
</protein>
<evidence type="ECO:0000256" key="5">
    <source>
        <dbReference type="ARBA" id="ARBA00022840"/>
    </source>
</evidence>
<dbReference type="GO" id="GO:0004674">
    <property type="term" value="F:protein serine/threonine kinase activity"/>
    <property type="evidence" value="ECO:0007669"/>
    <property type="project" value="UniProtKB-KW"/>
</dbReference>
<keyword evidence="2" id="KW-0808">Transferase</keyword>
<dbReference type="WBParaSite" id="PEQ_0000754401-mRNA-1">
    <property type="protein sequence ID" value="PEQ_0000754401-mRNA-1"/>
    <property type="gene ID" value="PEQ_0000754401"/>
</dbReference>
<evidence type="ECO:0000259" key="8">
    <source>
        <dbReference type="PROSITE" id="PS50011"/>
    </source>
</evidence>
<sequence length="31" mass="3627">MNKMHDAMVDNWSLGVMLYEFLVGRPPFEAK</sequence>
<evidence type="ECO:0000256" key="2">
    <source>
        <dbReference type="ARBA" id="ARBA00022679"/>
    </source>
</evidence>
<evidence type="ECO:0000256" key="3">
    <source>
        <dbReference type="ARBA" id="ARBA00022741"/>
    </source>
</evidence>
<accession>A0A914RM21</accession>
<dbReference type="GO" id="GO:0005524">
    <property type="term" value="F:ATP binding"/>
    <property type="evidence" value="ECO:0007669"/>
    <property type="project" value="UniProtKB-KW"/>
</dbReference>
<comment type="catalytic activity">
    <reaction evidence="6">
        <text>L-threonyl-[protein] + ATP = O-phospho-L-threonyl-[protein] + ADP + H(+)</text>
        <dbReference type="Rhea" id="RHEA:46608"/>
        <dbReference type="Rhea" id="RHEA-COMP:11060"/>
        <dbReference type="Rhea" id="RHEA-COMP:11605"/>
        <dbReference type="ChEBI" id="CHEBI:15378"/>
        <dbReference type="ChEBI" id="CHEBI:30013"/>
        <dbReference type="ChEBI" id="CHEBI:30616"/>
        <dbReference type="ChEBI" id="CHEBI:61977"/>
        <dbReference type="ChEBI" id="CHEBI:456216"/>
        <dbReference type="EC" id="2.7.11.1"/>
    </reaction>
</comment>
<comment type="catalytic activity">
    <reaction evidence="7">
        <text>L-seryl-[protein] + ATP = O-phospho-L-seryl-[protein] + ADP + H(+)</text>
        <dbReference type="Rhea" id="RHEA:17989"/>
        <dbReference type="Rhea" id="RHEA-COMP:9863"/>
        <dbReference type="Rhea" id="RHEA-COMP:11604"/>
        <dbReference type="ChEBI" id="CHEBI:15378"/>
        <dbReference type="ChEBI" id="CHEBI:29999"/>
        <dbReference type="ChEBI" id="CHEBI:30616"/>
        <dbReference type="ChEBI" id="CHEBI:83421"/>
        <dbReference type="ChEBI" id="CHEBI:456216"/>
        <dbReference type="EC" id="2.7.11.1"/>
    </reaction>
</comment>
<evidence type="ECO:0000256" key="1">
    <source>
        <dbReference type="ARBA" id="ARBA00022527"/>
    </source>
</evidence>
<name>A0A914RM21_PAREQ</name>
<proteinExistence type="predicted"/>
<keyword evidence="5" id="KW-0067">ATP-binding</keyword>
<evidence type="ECO:0000313" key="9">
    <source>
        <dbReference type="Proteomes" id="UP000887564"/>
    </source>
</evidence>
<keyword evidence="9" id="KW-1185">Reference proteome</keyword>
<dbReference type="InterPro" id="IPR000719">
    <property type="entry name" value="Prot_kinase_dom"/>
</dbReference>
<evidence type="ECO:0000256" key="4">
    <source>
        <dbReference type="ARBA" id="ARBA00022777"/>
    </source>
</evidence>
<dbReference type="Proteomes" id="UP000887564">
    <property type="component" value="Unplaced"/>
</dbReference>
<organism evidence="9 10">
    <name type="scientific">Parascaris equorum</name>
    <name type="common">Equine roundworm</name>
    <dbReference type="NCBI Taxonomy" id="6256"/>
    <lineage>
        <taxon>Eukaryota</taxon>
        <taxon>Metazoa</taxon>
        <taxon>Ecdysozoa</taxon>
        <taxon>Nematoda</taxon>
        <taxon>Chromadorea</taxon>
        <taxon>Rhabditida</taxon>
        <taxon>Spirurina</taxon>
        <taxon>Ascaridomorpha</taxon>
        <taxon>Ascaridoidea</taxon>
        <taxon>Ascarididae</taxon>
        <taxon>Parascaris</taxon>
    </lineage>
</organism>
<dbReference type="Gene3D" id="1.10.510.10">
    <property type="entry name" value="Transferase(Phosphotransferase) domain 1"/>
    <property type="match status" value="1"/>
</dbReference>
<dbReference type="InterPro" id="IPR011009">
    <property type="entry name" value="Kinase-like_dom_sf"/>
</dbReference>
<evidence type="ECO:0000256" key="7">
    <source>
        <dbReference type="ARBA" id="ARBA00048679"/>
    </source>
</evidence>